<evidence type="ECO:0000256" key="7">
    <source>
        <dbReference type="ARBA" id="ARBA00022833"/>
    </source>
</evidence>
<sequence length="798" mass="92294">MNNERKDEGSVYSVGSQNNLVPIRSRKTFFKKRTQISNLLVIILCFLAGSLLITVVMLAVLYARSGMMMKICDNENCVRVAASLKESMDKSVDPCDDFYQYACGRWAQEHPIPDFSMTNSWFSERAHRVLRKIREELKVNMSASEVPWAVMQAKTLFTSCMDVHTINELNLSPMFDLLELLNIPLFPGIHNKTNYIEQIARIKRILGYDVFFGFDVMSDPKNNSRNVLYLHLPDHSNPFPFINKELEKRLKTIRSRLRKLDDLGEATSSENEDAELTYMTDVIMQVVNNDTFDTCTSEDTITKEDMEGFALALFNISNSLYNIASKNQNYSISIEDLSDNDYMFVDDLQKLTDEYAIDHSNVSDIDLKPIWRPFIESIFEGIITLDLDKKDKILIGNLEYLKEIALTLATYDDILLESYTWWVVVDMVVPHSSEKLRHIWYEYVNKLTDVESGVSQSLICASVVNELMGMAVSRLFVDPTFHSSEGNKVLEMLEDIREAFASLVVQTDWMDQSTKMATLEKSQKMGSEIGFPKWIFDNKILNEYYEGINMSEVTYLENMIQIVQLQWNNMWKSLHDDNFYNESYWATDPTDVNAFHTFQLNHITIPAAILQFPFYELGLEALNYGAIGTVLGHELTHGFDNSGRHYDSNGNVRQWWTNETISEYSEKTQCFIDHYNTYYEDEIDDYIDGELTLDENIADNGGLREAIIAYERWKARHGQEPLLPGFTEFTHEQLFFLSFAHLWCESYTPTSLKWMMEDSHCPGHVRLKAALKNSKEFNTVWNCPVGSNMNPSRKCHLW</sequence>
<dbReference type="Pfam" id="PF01431">
    <property type="entry name" value="Peptidase_M13"/>
    <property type="match status" value="1"/>
</dbReference>
<dbReference type="Gene3D" id="3.40.390.10">
    <property type="entry name" value="Collagenase (Catalytic Domain)"/>
    <property type="match status" value="1"/>
</dbReference>
<dbReference type="GO" id="GO:0004222">
    <property type="term" value="F:metalloendopeptidase activity"/>
    <property type="evidence" value="ECO:0007669"/>
    <property type="project" value="InterPro"/>
</dbReference>
<dbReference type="GO" id="GO:0046872">
    <property type="term" value="F:metal ion binding"/>
    <property type="evidence" value="ECO:0007669"/>
    <property type="project" value="UniProtKB-KW"/>
</dbReference>
<evidence type="ECO:0000259" key="11">
    <source>
        <dbReference type="Pfam" id="PF05649"/>
    </source>
</evidence>
<evidence type="ECO:0000256" key="6">
    <source>
        <dbReference type="ARBA" id="ARBA00022801"/>
    </source>
</evidence>
<dbReference type="InterPro" id="IPR042089">
    <property type="entry name" value="Peptidase_M13_dom_2"/>
</dbReference>
<dbReference type="InterPro" id="IPR008753">
    <property type="entry name" value="Peptidase_M13_N"/>
</dbReference>
<dbReference type="Proteomes" id="UP000504615">
    <property type="component" value="Unplaced"/>
</dbReference>
<dbReference type="Gene3D" id="1.10.1380.10">
    <property type="entry name" value="Neutral endopeptidase , domain2"/>
    <property type="match status" value="1"/>
</dbReference>
<keyword evidence="5" id="KW-0479">Metal-binding</keyword>
<dbReference type="InterPro" id="IPR000718">
    <property type="entry name" value="Peptidase_M13"/>
</dbReference>
<evidence type="ECO:0000313" key="13">
    <source>
        <dbReference type="RefSeq" id="XP_011630980.1"/>
    </source>
</evidence>
<dbReference type="GO" id="GO:0016485">
    <property type="term" value="P:protein processing"/>
    <property type="evidence" value="ECO:0007669"/>
    <property type="project" value="TreeGrafter"/>
</dbReference>
<accession>A0A6I9VT22</accession>
<keyword evidence="8" id="KW-0482">Metalloprotease</keyword>
<dbReference type="CTD" id="43255"/>
<dbReference type="PANTHER" id="PTHR11733:SF133">
    <property type="entry name" value="PHOSPHATE-REGULATING NEUTRAL ENDOPEPTIDASE PHEX"/>
    <property type="match status" value="1"/>
</dbReference>
<dbReference type="GO" id="GO:0005886">
    <property type="term" value="C:plasma membrane"/>
    <property type="evidence" value="ECO:0007669"/>
    <property type="project" value="UniProtKB-SubCell"/>
</dbReference>
<keyword evidence="4" id="KW-0645">Protease</keyword>
<evidence type="ECO:0000256" key="5">
    <source>
        <dbReference type="ARBA" id="ARBA00022723"/>
    </source>
</evidence>
<dbReference type="PROSITE" id="PS51885">
    <property type="entry name" value="NEPRILYSIN"/>
    <property type="match status" value="1"/>
</dbReference>
<dbReference type="InterPro" id="IPR018497">
    <property type="entry name" value="Peptidase_M13_C"/>
</dbReference>
<evidence type="ECO:0000313" key="12">
    <source>
        <dbReference type="Proteomes" id="UP000504615"/>
    </source>
</evidence>
<keyword evidence="6" id="KW-0378">Hydrolase</keyword>
<keyword evidence="9" id="KW-0472">Membrane</keyword>
<evidence type="ECO:0000256" key="1">
    <source>
        <dbReference type="ARBA" id="ARBA00001947"/>
    </source>
</evidence>
<comment type="subcellular location">
    <subcellularLocation>
        <location evidence="2">Cell membrane</location>
        <topology evidence="2">Single-pass type II membrane protein</topology>
    </subcellularLocation>
</comment>
<feature type="domain" description="Peptidase M13 C-terminal" evidence="10">
    <location>
        <begin position="593"/>
        <end position="797"/>
    </location>
</feature>
<keyword evidence="7" id="KW-0862">Zinc</keyword>
<comment type="cofactor">
    <cofactor evidence="1">
        <name>Zn(2+)</name>
        <dbReference type="ChEBI" id="CHEBI:29105"/>
    </cofactor>
</comment>
<dbReference type="CDD" id="cd08662">
    <property type="entry name" value="M13"/>
    <property type="match status" value="1"/>
</dbReference>
<evidence type="ECO:0000256" key="3">
    <source>
        <dbReference type="ARBA" id="ARBA00007357"/>
    </source>
</evidence>
<dbReference type="GeneID" id="105423043"/>
<organism evidence="12 13">
    <name type="scientific">Pogonomyrmex barbatus</name>
    <name type="common">red harvester ant</name>
    <dbReference type="NCBI Taxonomy" id="144034"/>
    <lineage>
        <taxon>Eukaryota</taxon>
        <taxon>Metazoa</taxon>
        <taxon>Ecdysozoa</taxon>
        <taxon>Arthropoda</taxon>
        <taxon>Hexapoda</taxon>
        <taxon>Insecta</taxon>
        <taxon>Pterygota</taxon>
        <taxon>Neoptera</taxon>
        <taxon>Endopterygota</taxon>
        <taxon>Hymenoptera</taxon>
        <taxon>Apocrita</taxon>
        <taxon>Aculeata</taxon>
        <taxon>Formicoidea</taxon>
        <taxon>Formicidae</taxon>
        <taxon>Myrmicinae</taxon>
        <taxon>Pogonomyrmex</taxon>
    </lineage>
</organism>
<protein>
    <submittedName>
        <fullName evidence="13">Endothelin-converting enzyme homolog</fullName>
    </submittedName>
</protein>
<proteinExistence type="inferred from homology"/>
<keyword evidence="12" id="KW-1185">Reference proteome</keyword>
<comment type="similarity">
    <text evidence="3">Belongs to the peptidase M13 family.</text>
</comment>
<dbReference type="OrthoDB" id="6475849at2759"/>
<dbReference type="PANTHER" id="PTHR11733">
    <property type="entry name" value="ZINC METALLOPROTEASE FAMILY M13 NEPRILYSIN-RELATED"/>
    <property type="match status" value="1"/>
</dbReference>
<evidence type="ECO:0000256" key="4">
    <source>
        <dbReference type="ARBA" id="ARBA00022670"/>
    </source>
</evidence>
<evidence type="ECO:0000256" key="8">
    <source>
        <dbReference type="ARBA" id="ARBA00023049"/>
    </source>
</evidence>
<evidence type="ECO:0000256" key="2">
    <source>
        <dbReference type="ARBA" id="ARBA00004401"/>
    </source>
</evidence>
<dbReference type="SUPFAM" id="SSF55486">
    <property type="entry name" value="Metalloproteases ('zincins'), catalytic domain"/>
    <property type="match status" value="1"/>
</dbReference>
<dbReference type="PRINTS" id="PR00786">
    <property type="entry name" value="NEPRILYSIN"/>
</dbReference>
<gene>
    <name evidence="13" type="primary">LOC105423043</name>
</gene>
<dbReference type="Pfam" id="PF05649">
    <property type="entry name" value="Peptidase_M13_N"/>
    <property type="match status" value="1"/>
</dbReference>
<dbReference type="RefSeq" id="XP_011630980.1">
    <property type="nucleotide sequence ID" value="XM_011632678.1"/>
</dbReference>
<keyword evidence="9" id="KW-1133">Transmembrane helix</keyword>
<dbReference type="AlphaFoldDB" id="A0A6I9VT22"/>
<dbReference type="KEGG" id="pbar:105423043"/>
<name>A0A6I9VT22_9HYME</name>
<keyword evidence="9" id="KW-0812">Transmembrane</keyword>
<dbReference type="InterPro" id="IPR024079">
    <property type="entry name" value="MetalloPept_cat_dom_sf"/>
</dbReference>
<feature type="domain" description="Peptidase M13 N-terminal" evidence="11">
    <location>
        <begin position="94"/>
        <end position="532"/>
    </location>
</feature>
<feature type="transmembrane region" description="Helical" evidence="9">
    <location>
        <begin position="36"/>
        <end position="62"/>
    </location>
</feature>
<evidence type="ECO:0000259" key="10">
    <source>
        <dbReference type="Pfam" id="PF01431"/>
    </source>
</evidence>
<reference evidence="13" key="1">
    <citation type="submission" date="2025-08" db="UniProtKB">
        <authorList>
            <consortium name="RefSeq"/>
        </authorList>
    </citation>
    <scope>IDENTIFICATION</scope>
</reference>
<evidence type="ECO:0000256" key="9">
    <source>
        <dbReference type="SAM" id="Phobius"/>
    </source>
</evidence>